<dbReference type="Proteomes" id="UP000186601">
    <property type="component" value="Unassembled WGS sequence"/>
</dbReference>
<gene>
    <name evidence="1" type="ORF">PHLCEN_2v3009</name>
</gene>
<dbReference type="AlphaFoldDB" id="A0A2R6R7F5"/>
<dbReference type="EMBL" id="MLYV02000269">
    <property type="protein sequence ID" value="PSS22680.1"/>
    <property type="molecule type" value="Genomic_DNA"/>
</dbReference>
<proteinExistence type="predicted"/>
<keyword evidence="2" id="KW-1185">Reference proteome</keyword>
<comment type="caution">
    <text evidence="1">The sequence shown here is derived from an EMBL/GenBank/DDBJ whole genome shotgun (WGS) entry which is preliminary data.</text>
</comment>
<sequence>MALGIPRPGDRQGDWLAETLQQLWKLFMLGYLQQHETDDVPDGIYLHLVSQYLQSEPYTLLSPEDPITIPFASDLRSLSANHPGRVQRAMLHSHSSLLVPRTLSALFTCFTTPLPALTPPPSSQSSAEVLNDCFQRRGQQFWLQAVFFAFQKLQEAVVASGLATDTTEFALTAIQAPSTDLSWFQNSQQSKAKVLRL</sequence>
<accession>A0A2R6R7F5</accession>
<organism evidence="1 2">
    <name type="scientific">Hermanssonia centrifuga</name>
    <dbReference type="NCBI Taxonomy" id="98765"/>
    <lineage>
        <taxon>Eukaryota</taxon>
        <taxon>Fungi</taxon>
        <taxon>Dikarya</taxon>
        <taxon>Basidiomycota</taxon>
        <taxon>Agaricomycotina</taxon>
        <taxon>Agaricomycetes</taxon>
        <taxon>Polyporales</taxon>
        <taxon>Meruliaceae</taxon>
        <taxon>Hermanssonia</taxon>
    </lineage>
</organism>
<reference evidence="1 2" key="1">
    <citation type="submission" date="2018-02" db="EMBL/GenBank/DDBJ databases">
        <title>Genome sequence of the basidiomycete white-rot fungus Phlebia centrifuga.</title>
        <authorList>
            <person name="Granchi Z."/>
            <person name="Peng M."/>
            <person name="de Vries R.P."/>
            <person name="Hilden K."/>
            <person name="Makela M.R."/>
            <person name="Grigoriev I."/>
            <person name="Riley R."/>
        </authorList>
    </citation>
    <scope>NUCLEOTIDE SEQUENCE [LARGE SCALE GENOMIC DNA]</scope>
    <source>
        <strain evidence="1 2">FBCC195</strain>
    </source>
</reference>
<evidence type="ECO:0000313" key="1">
    <source>
        <dbReference type="EMBL" id="PSS22680.1"/>
    </source>
</evidence>
<evidence type="ECO:0000313" key="2">
    <source>
        <dbReference type="Proteomes" id="UP000186601"/>
    </source>
</evidence>
<protein>
    <submittedName>
        <fullName evidence="1">Uncharacterized protein</fullName>
    </submittedName>
</protein>
<name>A0A2R6R7F5_9APHY</name>